<keyword evidence="4 6" id="KW-0862">Zinc</keyword>
<dbReference type="Proteomes" id="UP001501624">
    <property type="component" value="Unassembled WGS sequence"/>
</dbReference>
<comment type="similarity">
    <text evidence="6">Belongs to the peptidase M48 family.</text>
</comment>
<protein>
    <recommendedName>
        <fullName evidence="8">Peptidase M48 domain-containing protein</fullName>
    </recommendedName>
</protein>
<dbReference type="RefSeq" id="WP_237339384.1">
    <property type="nucleotide sequence ID" value="NZ_BAABCM010000026.1"/>
</dbReference>
<sequence length="315" mass="32774">MLVAFALLAGAVVAGWCGPALLRRWDPSRAPRTILAAWLLAVLGGALSAAVGVVVLLTPGHGVFLVKTAEDCWIALSRGTLPSVGQLTGLAGALLLVVVAARFVIHIVRDLRERDHTNDECLTTLRTIAQCDGGSPMTFWVDDDEPMAFSLARRPAGIVVATTGLAQALSAKETAAALEHEYAHLRGRHHLLVLLLDSLSKALPIVPLFRQAPSAARELVELAADDAAARACGAGAIRSAISALACHDLPYGSLTLADDAVSRRLARLDHTPAPARPGRRALWPGLATLTAVVLPAAAAIGVLTAVIATCQLAVA</sequence>
<dbReference type="InterPro" id="IPR001915">
    <property type="entry name" value="Peptidase_M48"/>
</dbReference>
<comment type="cofactor">
    <cofactor evidence="6">
        <name>Zn(2+)</name>
        <dbReference type="ChEBI" id="CHEBI:29105"/>
    </cofactor>
    <text evidence="6">Binds 1 zinc ion per subunit.</text>
</comment>
<keyword evidence="3 6" id="KW-0378">Hydrolase</keyword>
<evidence type="ECO:0000256" key="4">
    <source>
        <dbReference type="ARBA" id="ARBA00022833"/>
    </source>
</evidence>
<feature type="transmembrane region" description="Helical" evidence="7">
    <location>
        <begin position="286"/>
        <end position="314"/>
    </location>
</feature>
<evidence type="ECO:0000256" key="1">
    <source>
        <dbReference type="ARBA" id="ARBA00022670"/>
    </source>
</evidence>
<keyword evidence="7" id="KW-0812">Transmembrane</keyword>
<accession>A0ABP7JX13</accession>
<feature type="transmembrane region" description="Helical" evidence="7">
    <location>
        <begin position="34"/>
        <end position="57"/>
    </location>
</feature>
<gene>
    <name evidence="9" type="ORF">GCM10022380_87960</name>
</gene>
<evidence type="ECO:0000313" key="9">
    <source>
        <dbReference type="EMBL" id="GAA3856910.1"/>
    </source>
</evidence>
<keyword evidence="1 6" id="KW-0645">Protease</keyword>
<dbReference type="Pfam" id="PF01435">
    <property type="entry name" value="Peptidase_M48"/>
    <property type="match status" value="1"/>
</dbReference>
<keyword evidence="7" id="KW-0472">Membrane</keyword>
<keyword evidence="7" id="KW-1133">Transmembrane helix</keyword>
<comment type="caution">
    <text evidence="9">The sequence shown here is derived from an EMBL/GenBank/DDBJ whole genome shotgun (WGS) entry which is preliminary data.</text>
</comment>
<keyword evidence="2" id="KW-0479">Metal-binding</keyword>
<dbReference type="InterPro" id="IPR052173">
    <property type="entry name" value="Beta-lactam_resp_regulator"/>
</dbReference>
<evidence type="ECO:0000256" key="6">
    <source>
        <dbReference type="RuleBase" id="RU003983"/>
    </source>
</evidence>
<evidence type="ECO:0000256" key="3">
    <source>
        <dbReference type="ARBA" id="ARBA00022801"/>
    </source>
</evidence>
<reference evidence="10" key="1">
    <citation type="journal article" date="2019" name="Int. J. Syst. Evol. Microbiol.">
        <title>The Global Catalogue of Microorganisms (GCM) 10K type strain sequencing project: providing services to taxonomists for standard genome sequencing and annotation.</title>
        <authorList>
            <consortium name="The Broad Institute Genomics Platform"/>
            <consortium name="The Broad Institute Genome Sequencing Center for Infectious Disease"/>
            <person name="Wu L."/>
            <person name="Ma J."/>
        </authorList>
    </citation>
    <scope>NUCLEOTIDE SEQUENCE [LARGE SCALE GENOMIC DNA]</scope>
    <source>
        <strain evidence="10">JCM 17017</strain>
    </source>
</reference>
<evidence type="ECO:0000256" key="5">
    <source>
        <dbReference type="ARBA" id="ARBA00023049"/>
    </source>
</evidence>
<name>A0ABP7JX13_9PSEU</name>
<keyword evidence="5 6" id="KW-0482">Metalloprotease</keyword>
<keyword evidence="10" id="KW-1185">Reference proteome</keyword>
<dbReference type="EMBL" id="BAABCM010000026">
    <property type="protein sequence ID" value="GAA3856910.1"/>
    <property type="molecule type" value="Genomic_DNA"/>
</dbReference>
<evidence type="ECO:0000313" key="10">
    <source>
        <dbReference type="Proteomes" id="UP001501624"/>
    </source>
</evidence>
<dbReference type="PANTHER" id="PTHR34978">
    <property type="entry name" value="POSSIBLE SENSOR-TRANSDUCER PROTEIN BLAR"/>
    <property type="match status" value="1"/>
</dbReference>
<feature type="transmembrane region" description="Helical" evidence="7">
    <location>
        <begin position="6"/>
        <end position="22"/>
    </location>
</feature>
<evidence type="ECO:0000256" key="2">
    <source>
        <dbReference type="ARBA" id="ARBA00022723"/>
    </source>
</evidence>
<proteinExistence type="inferred from homology"/>
<evidence type="ECO:0000259" key="8">
    <source>
        <dbReference type="Pfam" id="PF01435"/>
    </source>
</evidence>
<feature type="transmembrane region" description="Helical" evidence="7">
    <location>
        <begin position="87"/>
        <end position="105"/>
    </location>
</feature>
<feature type="domain" description="Peptidase M48" evidence="8">
    <location>
        <begin position="142"/>
        <end position="202"/>
    </location>
</feature>
<organism evidence="9 10">
    <name type="scientific">Amycolatopsis tucumanensis</name>
    <dbReference type="NCBI Taxonomy" id="401106"/>
    <lineage>
        <taxon>Bacteria</taxon>
        <taxon>Bacillati</taxon>
        <taxon>Actinomycetota</taxon>
        <taxon>Actinomycetes</taxon>
        <taxon>Pseudonocardiales</taxon>
        <taxon>Pseudonocardiaceae</taxon>
        <taxon>Amycolatopsis</taxon>
    </lineage>
</organism>
<evidence type="ECO:0000256" key="7">
    <source>
        <dbReference type="SAM" id="Phobius"/>
    </source>
</evidence>
<dbReference type="Gene3D" id="3.30.2010.10">
    <property type="entry name" value="Metalloproteases ('zincins'), catalytic domain"/>
    <property type="match status" value="1"/>
</dbReference>
<dbReference type="PANTHER" id="PTHR34978:SF3">
    <property type="entry name" value="SLR0241 PROTEIN"/>
    <property type="match status" value="1"/>
</dbReference>